<dbReference type="GeneID" id="91098486"/>
<feature type="region of interest" description="Disordered" evidence="1">
    <location>
        <begin position="280"/>
        <end position="333"/>
    </location>
</feature>
<feature type="region of interest" description="Disordered" evidence="1">
    <location>
        <begin position="27"/>
        <end position="46"/>
    </location>
</feature>
<organism evidence="2 3">
    <name type="scientific">Kwoniella dendrophila CBS 6074</name>
    <dbReference type="NCBI Taxonomy" id="1295534"/>
    <lineage>
        <taxon>Eukaryota</taxon>
        <taxon>Fungi</taxon>
        <taxon>Dikarya</taxon>
        <taxon>Basidiomycota</taxon>
        <taxon>Agaricomycotina</taxon>
        <taxon>Tremellomycetes</taxon>
        <taxon>Tremellales</taxon>
        <taxon>Cryptococcaceae</taxon>
        <taxon>Kwoniella</taxon>
    </lineage>
</organism>
<evidence type="ECO:0000313" key="3">
    <source>
        <dbReference type="Proteomes" id="UP001355207"/>
    </source>
</evidence>
<proteinExistence type="predicted"/>
<dbReference type="Proteomes" id="UP001355207">
    <property type="component" value="Chromosome 11"/>
</dbReference>
<keyword evidence="3" id="KW-1185">Reference proteome</keyword>
<accession>A0AAX4K5L6</accession>
<gene>
    <name evidence="2" type="ORF">L201_007818</name>
</gene>
<reference evidence="2 3" key="1">
    <citation type="submission" date="2024-01" db="EMBL/GenBank/DDBJ databases">
        <title>Comparative genomics of Cryptococcus and Kwoniella reveals pathogenesis evolution and contrasting modes of karyotype evolution via chromosome fusion or intercentromeric recombination.</title>
        <authorList>
            <person name="Coelho M.A."/>
            <person name="David-Palma M."/>
            <person name="Shea T."/>
            <person name="Bowers K."/>
            <person name="McGinley-Smith S."/>
            <person name="Mohammad A.W."/>
            <person name="Gnirke A."/>
            <person name="Yurkov A.M."/>
            <person name="Nowrousian M."/>
            <person name="Sun S."/>
            <person name="Cuomo C.A."/>
            <person name="Heitman J."/>
        </authorList>
    </citation>
    <scope>NUCLEOTIDE SEQUENCE [LARGE SCALE GENOMIC DNA]</scope>
    <source>
        <strain evidence="2 3">CBS 6074</strain>
    </source>
</reference>
<dbReference type="EMBL" id="CP144108">
    <property type="protein sequence ID" value="WWC92857.1"/>
    <property type="molecule type" value="Genomic_DNA"/>
</dbReference>
<sequence>MPLSAAGRDPQVTIPCFLEDFWTSPTPSTMSPSEAMPSHKVGLYRPDDQNLSGSRSLITFNGHPALSQAMNASFGFSIEPHRIHETFSRHTDDVSVTESTLESFRKITRFLGTCDGFVNTTYDNGIDGDVTTKRDADVTIIDERSFHLADWPEDVKGQLCHGDLLANFEQLRLEFDIGTDDDLIDKLKRRYSNYTSSNGLDYLPLSSSNPEDNRELTFVSDKIADPKYIACDFYSNDTIMHNGCSEDIKLTLDETFESSPSNEPENSTVILKMFVNCHDDDNNDEQEVEPVSARGSRGSRKKRTVEDEQREEMAKIEDKWYERTQKMPRPKMS</sequence>
<evidence type="ECO:0000313" key="2">
    <source>
        <dbReference type="EMBL" id="WWC92857.1"/>
    </source>
</evidence>
<dbReference type="RefSeq" id="XP_066079619.1">
    <property type="nucleotide sequence ID" value="XM_066223522.1"/>
</dbReference>
<protein>
    <submittedName>
        <fullName evidence="2">Uncharacterized protein</fullName>
    </submittedName>
</protein>
<feature type="compositionally biased region" description="Basic and acidic residues" evidence="1">
    <location>
        <begin position="304"/>
        <end position="325"/>
    </location>
</feature>
<name>A0AAX4K5L6_9TREE</name>
<feature type="compositionally biased region" description="Low complexity" evidence="1">
    <location>
        <begin position="27"/>
        <end position="38"/>
    </location>
</feature>
<dbReference type="AlphaFoldDB" id="A0AAX4K5L6"/>
<evidence type="ECO:0000256" key="1">
    <source>
        <dbReference type="SAM" id="MobiDB-lite"/>
    </source>
</evidence>